<reference evidence="1 2" key="1">
    <citation type="submission" date="2017-11" db="EMBL/GenBank/DDBJ databases">
        <title>The genome of Rhizophagus clarus HR1 reveals common genetic basis of auxotrophy among arbuscular mycorrhizal fungi.</title>
        <authorList>
            <person name="Kobayashi Y."/>
        </authorList>
    </citation>
    <scope>NUCLEOTIDE SEQUENCE [LARGE SCALE GENOMIC DNA]</scope>
    <source>
        <strain evidence="1 2">HR1</strain>
    </source>
</reference>
<keyword evidence="2" id="KW-1185">Reference proteome</keyword>
<dbReference type="EMBL" id="BEXD01003929">
    <property type="protein sequence ID" value="GBC04131.1"/>
    <property type="molecule type" value="Genomic_DNA"/>
</dbReference>
<proteinExistence type="predicted"/>
<gene>
    <name evidence="1" type="ORF">RclHR1_05520019</name>
</gene>
<name>A0A2Z6RPE6_9GLOM</name>
<dbReference type="Proteomes" id="UP000247702">
    <property type="component" value="Unassembled WGS sequence"/>
</dbReference>
<accession>A0A2Z6RPE6</accession>
<organism evidence="1 2">
    <name type="scientific">Rhizophagus clarus</name>
    <dbReference type="NCBI Taxonomy" id="94130"/>
    <lineage>
        <taxon>Eukaryota</taxon>
        <taxon>Fungi</taxon>
        <taxon>Fungi incertae sedis</taxon>
        <taxon>Mucoromycota</taxon>
        <taxon>Glomeromycotina</taxon>
        <taxon>Glomeromycetes</taxon>
        <taxon>Glomerales</taxon>
        <taxon>Glomeraceae</taxon>
        <taxon>Rhizophagus</taxon>
    </lineage>
</organism>
<evidence type="ECO:0000313" key="2">
    <source>
        <dbReference type="Proteomes" id="UP000247702"/>
    </source>
</evidence>
<dbReference type="AlphaFoldDB" id="A0A2Z6RPE6"/>
<sequence>MHPSSQLDVEGEEVTGCIDFAIKKIIDTVITKSNAHVTKSSELSISTAPIALSHISNFSGDPSRIGSDNISKAEDDFDKMIREAFEENKTNDVVCPPHFRTC</sequence>
<comment type="caution">
    <text evidence="1">The sequence shown here is derived from an EMBL/GenBank/DDBJ whole genome shotgun (WGS) entry which is preliminary data.</text>
</comment>
<evidence type="ECO:0000313" key="1">
    <source>
        <dbReference type="EMBL" id="GBC04131.1"/>
    </source>
</evidence>
<protein>
    <submittedName>
        <fullName evidence="1">Uncharacterized protein</fullName>
    </submittedName>
</protein>